<sequence length="67" mass="7875">MMIPKSGVLRRQASLQHAAPINYYKVLKITLELLLYKTNIRTFTIDYGYWIYLPRLKLQCGRSRGIS</sequence>
<name>A0A7J9FSC7_9ROSI</name>
<dbReference type="Proteomes" id="UP000593568">
    <property type="component" value="Unassembled WGS sequence"/>
</dbReference>
<dbReference type="EMBL" id="JABEZW010227380">
    <property type="protein sequence ID" value="MBA0788219.1"/>
    <property type="molecule type" value="Genomic_DNA"/>
</dbReference>
<evidence type="ECO:0000313" key="1">
    <source>
        <dbReference type="EMBL" id="MBA0788219.1"/>
    </source>
</evidence>
<evidence type="ECO:0000313" key="2">
    <source>
        <dbReference type="Proteomes" id="UP000593568"/>
    </source>
</evidence>
<proteinExistence type="predicted"/>
<comment type="caution">
    <text evidence="1">The sequence shown here is derived from an EMBL/GenBank/DDBJ whole genome shotgun (WGS) entry which is preliminary data.</text>
</comment>
<dbReference type="AlphaFoldDB" id="A0A7J9FSC7"/>
<keyword evidence="2" id="KW-1185">Reference proteome</keyword>
<protein>
    <submittedName>
        <fullName evidence="1">Uncharacterized protein</fullName>
    </submittedName>
</protein>
<reference evidence="1 2" key="1">
    <citation type="journal article" date="2019" name="Genome Biol. Evol.">
        <title>Insights into the evolution of the New World diploid cottons (Gossypium, subgenus Houzingenia) based on genome sequencing.</title>
        <authorList>
            <person name="Grover C.E."/>
            <person name="Arick M.A. 2nd"/>
            <person name="Thrash A."/>
            <person name="Conover J.L."/>
            <person name="Sanders W.S."/>
            <person name="Peterson D.G."/>
            <person name="Frelichowski J.E."/>
            <person name="Scheffler J.A."/>
            <person name="Scheffler B.E."/>
            <person name="Wendel J.F."/>
        </authorList>
    </citation>
    <scope>NUCLEOTIDE SEQUENCE [LARGE SCALE GENOMIC DNA]</scope>
    <source>
        <strain evidence="1">8</strain>
        <tissue evidence="1">Leaf</tissue>
    </source>
</reference>
<gene>
    <name evidence="1" type="ORF">Gotri_028008</name>
</gene>
<accession>A0A7J9FSC7</accession>
<organism evidence="1 2">
    <name type="scientific">Gossypium trilobum</name>
    <dbReference type="NCBI Taxonomy" id="34281"/>
    <lineage>
        <taxon>Eukaryota</taxon>
        <taxon>Viridiplantae</taxon>
        <taxon>Streptophyta</taxon>
        <taxon>Embryophyta</taxon>
        <taxon>Tracheophyta</taxon>
        <taxon>Spermatophyta</taxon>
        <taxon>Magnoliopsida</taxon>
        <taxon>eudicotyledons</taxon>
        <taxon>Gunneridae</taxon>
        <taxon>Pentapetalae</taxon>
        <taxon>rosids</taxon>
        <taxon>malvids</taxon>
        <taxon>Malvales</taxon>
        <taxon>Malvaceae</taxon>
        <taxon>Malvoideae</taxon>
        <taxon>Gossypium</taxon>
    </lineage>
</organism>